<protein>
    <submittedName>
        <fullName evidence="2">Transposase</fullName>
    </submittedName>
</protein>
<keyword evidence="3" id="KW-1185">Reference proteome</keyword>
<accession>A0A918NXV7</accession>
<evidence type="ECO:0000313" key="3">
    <source>
        <dbReference type="Proteomes" id="UP000645257"/>
    </source>
</evidence>
<dbReference type="PANTHER" id="PTHR46637:SF1">
    <property type="entry name" value="BLL5188 PROTEIN"/>
    <property type="match status" value="1"/>
</dbReference>
<sequence length="150" mass="17180">MTVRRHELTNEEWAVLKPVLPHRLTAGRRNHDHRAIVNGIMFRLETGVPWRDLPECHGQWKTVYSRFRRWTRSGVWYRVGEVLQRDLDGFDGINGSLWCIDGSNVRAHKAAAGAKKKTHRRMSLPITLWDAVEGDGEPSSLSSPMVPACR</sequence>
<dbReference type="InterPro" id="IPR025161">
    <property type="entry name" value="IS402-like_dom"/>
</dbReference>
<organism evidence="2 3">
    <name type="scientific">Paludibacterium paludis</name>
    <dbReference type="NCBI Taxonomy" id="1225769"/>
    <lineage>
        <taxon>Bacteria</taxon>
        <taxon>Pseudomonadati</taxon>
        <taxon>Pseudomonadota</taxon>
        <taxon>Betaproteobacteria</taxon>
        <taxon>Neisseriales</taxon>
        <taxon>Chromobacteriaceae</taxon>
        <taxon>Paludibacterium</taxon>
    </lineage>
</organism>
<gene>
    <name evidence="2" type="ORF">GCM10011289_04070</name>
</gene>
<evidence type="ECO:0000313" key="2">
    <source>
        <dbReference type="EMBL" id="GGY04723.1"/>
    </source>
</evidence>
<reference evidence="2" key="2">
    <citation type="submission" date="2020-09" db="EMBL/GenBank/DDBJ databases">
        <authorList>
            <person name="Sun Q."/>
            <person name="Kim S."/>
        </authorList>
    </citation>
    <scope>NUCLEOTIDE SEQUENCE</scope>
    <source>
        <strain evidence="2">KCTC 32182</strain>
    </source>
</reference>
<dbReference type="Proteomes" id="UP000645257">
    <property type="component" value="Unassembled WGS sequence"/>
</dbReference>
<dbReference type="NCBIfam" id="NF033580">
    <property type="entry name" value="transpos_IS5_3"/>
    <property type="match status" value="1"/>
</dbReference>
<dbReference type="Pfam" id="PF13340">
    <property type="entry name" value="DUF4096"/>
    <property type="match status" value="1"/>
</dbReference>
<comment type="caution">
    <text evidence="2">The sequence shown here is derived from an EMBL/GenBank/DDBJ whole genome shotgun (WGS) entry which is preliminary data.</text>
</comment>
<dbReference type="InterPro" id="IPR052909">
    <property type="entry name" value="Transposase_6_like"/>
</dbReference>
<dbReference type="EMBL" id="BMYX01000001">
    <property type="protein sequence ID" value="GGY04723.1"/>
    <property type="molecule type" value="Genomic_DNA"/>
</dbReference>
<reference evidence="2" key="1">
    <citation type="journal article" date="2014" name="Int. J. Syst. Evol. Microbiol.">
        <title>Complete genome sequence of Corynebacterium casei LMG S-19264T (=DSM 44701T), isolated from a smear-ripened cheese.</title>
        <authorList>
            <consortium name="US DOE Joint Genome Institute (JGI-PGF)"/>
            <person name="Walter F."/>
            <person name="Albersmeier A."/>
            <person name="Kalinowski J."/>
            <person name="Ruckert C."/>
        </authorList>
    </citation>
    <scope>NUCLEOTIDE SEQUENCE</scope>
    <source>
        <strain evidence="2">KCTC 32182</strain>
    </source>
</reference>
<proteinExistence type="predicted"/>
<feature type="domain" description="Insertion element IS402-like" evidence="1">
    <location>
        <begin position="8"/>
        <end position="79"/>
    </location>
</feature>
<dbReference type="RefSeq" id="WP_189530595.1">
    <property type="nucleotide sequence ID" value="NZ_BMYX01000001.1"/>
</dbReference>
<name>A0A918NXV7_9NEIS</name>
<evidence type="ECO:0000259" key="1">
    <source>
        <dbReference type="Pfam" id="PF13340"/>
    </source>
</evidence>
<dbReference type="PANTHER" id="PTHR46637">
    <property type="entry name" value="TIS1421-TRANSPOSASE PROTEIN A"/>
    <property type="match status" value="1"/>
</dbReference>
<dbReference type="AlphaFoldDB" id="A0A918NXV7"/>